<dbReference type="AlphaFoldDB" id="C5B5U6"/>
<keyword evidence="1" id="KW-0614">Plasmid</keyword>
<protein>
    <submittedName>
        <fullName evidence="1">Uncharacterized protein</fullName>
    </submittedName>
</protein>
<gene>
    <name evidence="1" type="ordered locus">MexAM1_META2p1045</name>
</gene>
<accession>C5B5U6</accession>
<dbReference type="HOGENOM" id="CLU_1150810_0_0_5"/>
<geneLocation type="plasmid" evidence="1 2">
    <name>megaplasmid</name>
</geneLocation>
<sequence>MDSDRAIERAIETVARLYERSVLSHIPLHLAACGGCGGPSFQQPCPLCNFNPMGSDKGQWHPRTASRQFFCDRVAASASDGAGNLATWVLSASRKTVAYAQSYAFRQRLDGALAEAAHLEMPDPGLIHDRVAGDGMRYGRPSGTYGFWKFWDAARLLEEQGLQGPWGDESRADPLRAAIDEAVAALHDGRLADACGTLRAAALERLDHRYADRQAIRRAIDQFDELAPQIAEEEPTAGPRP</sequence>
<name>C5B5U6_METEA</name>
<reference evidence="1 2" key="1">
    <citation type="journal article" date="2009" name="PLoS ONE">
        <title>Methylobacterium genome sequences: a reference blueprint to investigate microbial metabolism of C1 compounds from natural and industrial sources.</title>
        <authorList>
            <person name="Vuilleumier S."/>
            <person name="Chistoserdova L."/>
            <person name="Lee M.-C."/>
            <person name="Bringel F."/>
            <person name="Lajus A."/>
            <person name="Zhou Y."/>
            <person name="Gourion B."/>
            <person name="Barbe V."/>
            <person name="Chang J."/>
            <person name="Cruveiller S."/>
            <person name="Dossat C."/>
            <person name="Gillett W."/>
            <person name="Gruffaz C."/>
            <person name="Haugen E."/>
            <person name="Hourcade E."/>
            <person name="Levy R."/>
            <person name="Mangenot S."/>
            <person name="Muller E."/>
            <person name="Nadalig T."/>
            <person name="Pagni M."/>
            <person name="Penny C."/>
            <person name="Peyraud R."/>
            <person name="Robinson D.G."/>
            <person name="Roche D."/>
            <person name="Rouy Z."/>
            <person name="Saenampechek C."/>
            <person name="Salvignol G."/>
            <person name="Vallenet D."/>
            <person name="Wu Z."/>
            <person name="Marx C.J."/>
            <person name="Vorholt J.A."/>
            <person name="Olson M.V."/>
            <person name="Kaul R."/>
            <person name="Weissenbach J."/>
            <person name="Medigue C."/>
            <person name="Lidstrom M.E."/>
        </authorList>
    </citation>
    <scope>NUCLEOTIDE SEQUENCE [LARGE SCALE GENOMIC DNA]</scope>
    <source>
        <strain evidence="2">ATCC 14718 / DSM 1338 / JCM 2805 / NCIMB 9133 / AM1</strain>
    </source>
</reference>
<proteinExistence type="predicted"/>
<dbReference type="RefSeq" id="WP_003602286.1">
    <property type="nucleotide sequence ID" value="NC_012811.1"/>
</dbReference>
<organism evidence="1 2">
    <name type="scientific">Methylorubrum extorquens (strain ATCC 14718 / DSM 1338 / JCM 2805 / NCIMB 9133 / AM1)</name>
    <name type="common">Methylobacterium extorquens</name>
    <dbReference type="NCBI Taxonomy" id="272630"/>
    <lineage>
        <taxon>Bacteria</taxon>
        <taxon>Pseudomonadati</taxon>
        <taxon>Pseudomonadota</taxon>
        <taxon>Alphaproteobacteria</taxon>
        <taxon>Hyphomicrobiales</taxon>
        <taxon>Methylobacteriaceae</taxon>
        <taxon>Methylorubrum</taxon>
    </lineage>
</organism>
<dbReference type="KEGG" id="mea:Mex_2p1045"/>
<evidence type="ECO:0000313" key="2">
    <source>
        <dbReference type="Proteomes" id="UP000009081"/>
    </source>
</evidence>
<dbReference type="Proteomes" id="UP000009081">
    <property type="component" value="Plasmid megaplasmid"/>
</dbReference>
<evidence type="ECO:0000313" key="1">
    <source>
        <dbReference type="EMBL" id="ACS43828.1"/>
    </source>
</evidence>
<keyword evidence="2" id="KW-1185">Reference proteome</keyword>
<dbReference type="EMBL" id="CP001511">
    <property type="protein sequence ID" value="ACS43828.1"/>
    <property type="molecule type" value="Genomic_DNA"/>
</dbReference>